<organism evidence="2 3">
    <name type="scientific">Corallococcus exercitus</name>
    <dbReference type="NCBI Taxonomy" id="2316736"/>
    <lineage>
        <taxon>Bacteria</taxon>
        <taxon>Pseudomonadati</taxon>
        <taxon>Myxococcota</taxon>
        <taxon>Myxococcia</taxon>
        <taxon>Myxococcales</taxon>
        <taxon>Cystobacterineae</taxon>
        <taxon>Myxococcaceae</taxon>
        <taxon>Corallococcus</taxon>
    </lineage>
</organism>
<reference evidence="2 3" key="1">
    <citation type="submission" date="2020-05" db="EMBL/GenBank/DDBJ databases">
        <authorList>
            <person name="Whitworth D."/>
        </authorList>
    </citation>
    <scope>NUCLEOTIDE SEQUENCE [LARGE SCALE GENOMIC DNA]</scope>
    <source>
        <strain evidence="2 3">AB043B</strain>
    </source>
</reference>
<evidence type="ECO:0000313" key="2">
    <source>
        <dbReference type="EMBL" id="NOK39625.1"/>
    </source>
</evidence>
<dbReference type="RefSeq" id="WP_171439078.1">
    <property type="nucleotide sequence ID" value="NZ_JABFJV010000528.1"/>
</dbReference>
<evidence type="ECO:0000313" key="3">
    <source>
        <dbReference type="Proteomes" id="UP000563426"/>
    </source>
</evidence>
<keyword evidence="1" id="KW-0812">Transmembrane</keyword>
<keyword evidence="1" id="KW-0472">Membrane</keyword>
<accession>A0A7Y4KTF9</accession>
<evidence type="ECO:0008006" key="4">
    <source>
        <dbReference type="Google" id="ProtNLM"/>
    </source>
</evidence>
<feature type="transmembrane region" description="Helical" evidence="1">
    <location>
        <begin position="87"/>
        <end position="106"/>
    </location>
</feature>
<proteinExistence type="predicted"/>
<gene>
    <name evidence="2" type="ORF">HMI49_41325</name>
</gene>
<name>A0A7Y4KTF9_9BACT</name>
<keyword evidence="3" id="KW-1185">Reference proteome</keyword>
<sequence length="122" mass="13604">MVPPERHRPDLPDVLRTILARALAKDRDQRYPDCHAFREDLEQFIRSEGKPVTRRQVAQFVQQITASDAPAPDGLEAQARPRLGRRWILAAAVGLVVVLGGGALLWKMIAAPEPEKVRVTPP</sequence>
<evidence type="ECO:0000256" key="1">
    <source>
        <dbReference type="SAM" id="Phobius"/>
    </source>
</evidence>
<dbReference type="Proteomes" id="UP000563426">
    <property type="component" value="Unassembled WGS sequence"/>
</dbReference>
<protein>
    <recommendedName>
        <fullName evidence="4">Serine/threonine protein kinase</fullName>
    </recommendedName>
</protein>
<comment type="caution">
    <text evidence="2">The sequence shown here is derived from an EMBL/GenBank/DDBJ whole genome shotgun (WGS) entry which is preliminary data.</text>
</comment>
<keyword evidence="1" id="KW-1133">Transmembrane helix</keyword>
<dbReference type="AlphaFoldDB" id="A0A7Y4KTF9"/>
<dbReference type="EMBL" id="JABFJV010000528">
    <property type="protein sequence ID" value="NOK39625.1"/>
    <property type="molecule type" value="Genomic_DNA"/>
</dbReference>